<dbReference type="NCBIfam" id="TIGR01764">
    <property type="entry name" value="excise"/>
    <property type="match status" value="1"/>
</dbReference>
<dbReference type="InterPro" id="IPR041657">
    <property type="entry name" value="HTH_17"/>
</dbReference>
<evidence type="ECO:0000313" key="2">
    <source>
        <dbReference type="EMBL" id="MBJ7603294.1"/>
    </source>
</evidence>
<dbReference type="SUPFAM" id="SSF46955">
    <property type="entry name" value="Putative DNA-binding domain"/>
    <property type="match status" value="1"/>
</dbReference>
<dbReference type="Gene3D" id="3.90.105.50">
    <property type="match status" value="1"/>
</dbReference>
<dbReference type="AlphaFoldDB" id="A0A934KB86"/>
<protein>
    <submittedName>
        <fullName evidence="2">Helix-turn-helix domain-containing protein</fullName>
    </submittedName>
</protein>
<dbReference type="InterPro" id="IPR009061">
    <property type="entry name" value="DNA-bd_dom_put_sf"/>
</dbReference>
<accession>A0A934KB86</accession>
<dbReference type="Pfam" id="PF12728">
    <property type="entry name" value="HTH_17"/>
    <property type="match status" value="1"/>
</dbReference>
<reference evidence="2 3" key="1">
    <citation type="submission" date="2020-10" db="EMBL/GenBank/DDBJ databases">
        <title>Ca. Dormibacterota MAGs.</title>
        <authorList>
            <person name="Montgomery K."/>
        </authorList>
    </citation>
    <scope>NUCLEOTIDE SEQUENCE [LARGE SCALE GENOMIC DNA]</scope>
    <source>
        <strain evidence="2">SC8811_S16_3</strain>
    </source>
</reference>
<proteinExistence type="predicted"/>
<dbReference type="InterPro" id="IPR038148">
    <property type="entry name" value="Tn1545/Tn916_Xis"/>
</dbReference>
<evidence type="ECO:0000313" key="3">
    <source>
        <dbReference type="Proteomes" id="UP000620075"/>
    </source>
</evidence>
<sequence>MPLTYSVPEVASMLRINRNTAYELVARGEIPSIRLGRRVLIIRAAFERWLAAPNH</sequence>
<dbReference type="Proteomes" id="UP000620075">
    <property type="component" value="Unassembled WGS sequence"/>
</dbReference>
<dbReference type="RefSeq" id="WP_350340739.1">
    <property type="nucleotide sequence ID" value="NZ_JAEKNQ010000035.1"/>
</dbReference>
<name>A0A934KB86_9BACT</name>
<gene>
    <name evidence="2" type="ORF">JF888_08925</name>
</gene>
<evidence type="ECO:0000259" key="1">
    <source>
        <dbReference type="Pfam" id="PF12728"/>
    </source>
</evidence>
<feature type="domain" description="Helix-turn-helix" evidence="1">
    <location>
        <begin position="5"/>
        <end position="51"/>
    </location>
</feature>
<organism evidence="2 3">
    <name type="scientific">Candidatus Dormiibacter inghamiae</name>
    <dbReference type="NCBI Taxonomy" id="3127013"/>
    <lineage>
        <taxon>Bacteria</taxon>
        <taxon>Bacillati</taxon>
        <taxon>Candidatus Dormiibacterota</taxon>
        <taxon>Candidatus Dormibacteria</taxon>
        <taxon>Candidatus Dormibacterales</taxon>
        <taxon>Candidatus Dormibacteraceae</taxon>
        <taxon>Candidatus Dormiibacter</taxon>
    </lineage>
</organism>
<dbReference type="InterPro" id="IPR010093">
    <property type="entry name" value="SinI_DNA-bd"/>
</dbReference>
<comment type="caution">
    <text evidence="2">The sequence shown here is derived from an EMBL/GenBank/DDBJ whole genome shotgun (WGS) entry which is preliminary data.</text>
</comment>
<dbReference type="EMBL" id="JAEKNQ010000035">
    <property type="protein sequence ID" value="MBJ7603294.1"/>
    <property type="molecule type" value="Genomic_DNA"/>
</dbReference>